<evidence type="ECO:0000256" key="1">
    <source>
        <dbReference type="ARBA" id="ARBA00005695"/>
    </source>
</evidence>
<dbReference type="Gene3D" id="3.40.190.10">
    <property type="entry name" value="Periplasmic binding protein-like II"/>
    <property type="match status" value="1"/>
</dbReference>
<evidence type="ECO:0000313" key="7">
    <source>
        <dbReference type="Proteomes" id="UP000198327"/>
    </source>
</evidence>
<keyword evidence="2" id="KW-0813">Transport</keyword>
<dbReference type="EMBL" id="FZOW01000025">
    <property type="protein sequence ID" value="SNT47828.1"/>
    <property type="molecule type" value="Genomic_DNA"/>
</dbReference>
<feature type="domain" description="Solute-binding protein family 5" evidence="5">
    <location>
        <begin position="83"/>
        <end position="425"/>
    </location>
</feature>
<protein>
    <submittedName>
        <fullName evidence="6">Peptide/nickel transport system substrate-binding protein</fullName>
    </submittedName>
</protein>
<dbReference type="PROSITE" id="PS51257">
    <property type="entry name" value="PROKAR_LIPOPROTEIN"/>
    <property type="match status" value="1"/>
</dbReference>
<dbReference type="PANTHER" id="PTHR30290:SF9">
    <property type="entry name" value="OLIGOPEPTIDE-BINDING PROTEIN APPA"/>
    <property type="match status" value="1"/>
</dbReference>
<dbReference type="Gene3D" id="3.10.105.10">
    <property type="entry name" value="Dipeptide-binding Protein, Domain 3"/>
    <property type="match status" value="1"/>
</dbReference>
<dbReference type="InterPro" id="IPR000914">
    <property type="entry name" value="SBP_5_dom"/>
</dbReference>
<evidence type="ECO:0000259" key="5">
    <source>
        <dbReference type="Pfam" id="PF00496"/>
    </source>
</evidence>
<keyword evidence="3 4" id="KW-0732">Signal</keyword>
<dbReference type="InterPro" id="IPR039424">
    <property type="entry name" value="SBP_5"/>
</dbReference>
<dbReference type="InterPro" id="IPR030678">
    <property type="entry name" value="Peptide/Ni-bd"/>
</dbReference>
<dbReference type="OrthoDB" id="9046151at2"/>
<dbReference type="Pfam" id="PF00496">
    <property type="entry name" value="SBP_bac_5"/>
    <property type="match status" value="1"/>
</dbReference>
<dbReference type="GO" id="GO:0043190">
    <property type="term" value="C:ATP-binding cassette (ABC) transporter complex"/>
    <property type="evidence" value="ECO:0007669"/>
    <property type="project" value="InterPro"/>
</dbReference>
<dbReference type="PIRSF" id="PIRSF002741">
    <property type="entry name" value="MppA"/>
    <property type="match status" value="1"/>
</dbReference>
<dbReference type="PANTHER" id="PTHR30290">
    <property type="entry name" value="PERIPLASMIC BINDING COMPONENT OF ABC TRANSPORTER"/>
    <property type="match status" value="1"/>
</dbReference>
<comment type="similarity">
    <text evidence="1">Belongs to the bacterial solute-binding protein 5 family.</text>
</comment>
<evidence type="ECO:0000256" key="4">
    <source>
        <dbReference type="SAM" id="SignalP"/>
    </source>
</evidence>
<proteinExistence type="inferred from homology"/>
<dbReference type="AlphaFoldDB" id="A0A239N0W8"/>
<feature type="signal peptide" evidence="4">
    <location>
        <begin position="1"/>
        <end position="34"/>
    </location>
</feature>
<dbReference type="Proteomes" id="UP000198327">
    <property type="component" value="Unassembled WGS sequence"/>
</dbReference>
<dbReference type="GO" id="GO:0015833">
    <property type="term" value="P:peptide transport"/>
    <property type="evidence" value="ECO:0007669"/>
    <property type="project" value="TreeGrafter"/>
</dbReference>
<reference evidence="7" key="1">
    <citation type="submission" date="2017-06" db="EMBL/GenBank/DDBJ databases">
        <authorList>
            <person name="Varghese N."/>
            <person name="Submissions S."/>
        </authorList>
    </citation>
    <scope>NUCLEOTIDE SEQUENCE [LARGE SCALE GENOMIC DNA]</scope>
    <source>
        <strain evidence="7">JCM 23211</strain>
    </source>
</reference>
<dbReference type="RefSeq" id="WP_089252102.1">
    <property type="nucleotide sequence ID" value="NZ_FZOW01000025.1"/>
</dbReference>
<evidence type="ECO:0000256" key="2">
    <source>
        <dbReference type="ARBA" id="ARBA00022448"/>
    </source>
</evidence>
<dbReference type="GO" id="GO:0042597">
    <property type="term" value="C:periplasmic space"/>
    <property type="evidence" value="ECO:0007669"/>
    <property type="project" value="UniProtKB-ARBA"/>
</dbReference>
<keyword evidence="7" id="KW-1185">Reference proteome</keyword>
<gene>
    <name evidence="6" type="ORF">SAMN05421642_12516</name>
</gene>
<name>A0A239N0W8_9NOCA</name>
<organism evidence="6 7">
    <name type="scientific">Rhodococcoides kyotonense</name>
    <dbReference type="NCBI Taxonomy" id="398843"/>
    <lineage>
        <taxon>Bacteria</taxon>
        <taxon>Bacillati</taxon>
        <taxon>Actinomycetota</taxon>
        <taxon>Actinomycetes</taxon>
        <taxon>Mycobacteriales</taxon>
        <taxon>Nocardiaceae</taxon>
        <taxon>Rhodococcoides</taxon>
    </lineage>
</organism>
<evidence type="ECO:0000313" key="6">
    <source>
        <dbReference type="EMBL" id="SNT47828.1"/>
    </source>
</evidence>
<sequence length="526" mass="56540">MRFRSFVRPGIRLTTAAAATILVLAAGLTGCSSATDADAKVLTVAASVGPTSLDPMLQAVDQINNMYINLAYDSLTRIDGNGEVVPDLATRWEYTDDTQTVLAVTLRDGVRFSDGFPMTAESVAKSLDYGRTKGVNGPNWLGSVTSVTPANDNTVLITSSEPNDALPFLLSQRMLLGSVVSEDGLGDPQSLKRGTYGAGPYMLDYEQTISNDTYVYVPNPHYWDDSRIKWDKVVIKVVGNYSAALQAVQSGAADLFSADRPTAAAARERGLSVATAPFGLTGIGYLDRAGETVPALGDPRVRQALNYAIDRPSISDAVFKDFSVPNASLVLNGFPGYDPQDVDAFAFDLDKAKQLLVEAGYPDGFTFEMSAPTSNNTNLVAQAVIENWAKIGVNANLTTYTDLGQLRADVIAKKFPVVAFNYGALPTYVQAKSFFTGGANQYNPWKVSNPQVDAALHSGAVALDDDSRNAAYADAWRTALVDQAWFSNVYVRDQVTVYDPTRVSGVDITTQNPVVDLAWTVNPTQP</sequence>
<feature type="chain" id="PRO_5039342449" evidence="4">
    <location>
        <begin position="35"/>
        <end position="526"/>
    </location>
</feature>
<dbReference type="GO" id="GO:1904680">
    <property type="term" value="F:peptide transmembrane transporter activity"/>
    <property type="evidence" value="ECO:0007669"/>
    <property type="project" value="TreeGrafter"/>
</dbReference>
<dbReference type="SUPFAM" id="SSF53850">
    <property type="entry name" value="Periplasmic binding protein-like II"/>
    <property type="match status" value="1"/>
</dbReference>
<evidence type="ECO:0000256" key="3">
    <source>
        <dbReference type="ARBA" id="ARBA00022729"/>
    </source>
</evidence>
<accession>A0A239N0W8</accession>